<dbReference type="STRING" id="71717.A0A4Y7SZR4"/>
<comment type="caution">
    <text evidence="3">The sequence shown here is derived from an EMBL/GenBank/DDBJ whole genome shotgun (WGS) entry which is preliminary data.</text>
</comment>
<dbReference type="Proteomes" id="UP000298030">
    <property type="component" value="Unassembled WGS sequence"/>
</dbReference>
<dbReference type="PANTHER" id="PTHR24173">
    <property type="entry name" value="ANKYRIN REPEAT CONTAINING"/>
    <property type="match status" value="1"/>
</dbReference>
<dbReference type="OrthoDB" id="194358at2759"/>
<gene>
    <name evidence="3" type="ORF">FA13DRAFT_1712528</name>
</gene>
<dbReference type="Pfam" id="PF00023">
    <property type="entry name" value="Ank"/>
    <property type="match status" value="1"/>
</dbReference>
<sequence length="239" mass="26145">MVSIAHSWDSVITRLLITHEDIQVNIRDKDGISAFMRECGCGTDDLVETLMASFPGLEVGGRSNGGRSALMQACEGGKVQIIKLLLDRDPTSVNDTDDMGWTPLICIVDRFRPPNRLSTLHLLLEHGADLHAVPTGIFSISPSLLTASWAWAKQDWKEEAERASLLSLFLTFDLDCIHHRDGNGQTALMLAVREGAGPLTLDLLLSHPGSGAKGINARDHKGLTALFHALQLFSKVNWE</sequence>
<dbReference type="SUPFAM" id="SSF48403">
    <property type="entry name" value="Ankyrin repeat"/>
    <property type="match status" value="1"/>
</dbReference>
<accession>A0A4Y7SZR4</accession>
<dbReference type="Gene3D" id="1.25.40.20">
    <property type="entry name" value="Ankyrin repeat-containing domain"/>
    <property type="match status" value="2"/>
</dbReference>
<dbReference type="SMART" id="SM00248">
    <property type="entry name" value="ANK"/>
    <property type="match status" value="4"/>
</dbReference>
<evidence type="ECO:0000256" key="1">
    <source>
        <dbReference type="ARBA" id="ARBA00022737"/>
    </source>
</evidence>
<reference evidence="3 4" key="1">
    <citation type="journal article" date="2019" name="Nat. Ecol. Evol.">
        <title>Megaphylogeny resolves global patterns of mushroom evolution.</title>
        <authorList>
            <person name="Varga T."/>
            <person name="Krizsan K."/>
            <person name="Foldi C."/>
            <person name="Dima B."/>
            <person name="Sanchez-Garcia M."/>
            <person name="Sanchez-Ramirez S."/>
            <person name="Szollosi G.J."/>
            <person name="Szarkandi J.G."/>
            <person name="Papp V."/>
            <person name="Albert L."/>
            <person name="Andreopoulos W."/>
            <person name="Angelini C."/>
            <person name="Antonin V."/>
            <person name="Barry K.W."/>
            <person name="Bougher N.L."/>
            <person name="Buchanan P."/>
            <person name="Buyck B."/>
            <person name="Bense V."/>
            <person name="Catcheside P."/>
            <person name="Chovatia M."/>
            <person name="Cooper J."/>
            <person name="Damon W."/>
            <person name="Desjardin D."/>
            <person name="Finy P."/>
            <person name="Geml J."/>
            <person name="Haridas S."/>
            <person name="Hughes K."/>
            <person name="Justo A."/>
            <person name="Karasinski D."/>
            <person name="Kautmanova I."/>
            <person name="Kiss B."/>
            <person name="Kocsube S."/>
            <person name="Kotiranta H."/>
            <person name="LaButti K.M."/>
            <person name="Lechner B.E."/>
            <person name="Liimatainen K."/>
            <person name="Lipzen A."/>
            <person name="Lukacs Z."/>
            <person name="Mihaltcheva S."/>
            <person name="Morgado L.N."/>
            <person name="Niskanen T."/>
            <person name="Noordeloos M.E."/>
            <person name="Ohm R.A."/>
            <person name="Ortiz-Santana B."/>
            <person name="Ovrebo C."/>
            <person name="Racz N."/>
            <person name="Riley R."/>
            <person name="Savchenko A."/>
            <person name="Shiryaev A."/>
            <person name="Soop K."/>
            <person name="Spirin V."/>
            <person name="Szebenyi C."/>
            <person name="Tomsovsky M."/>
            <person name="Tulloss R.E."/>
            <person name="Uehling J."/>
            <person name="Grigoriev I.V."/>
            <person name="Vagvolgyi C."/>
            <person name="Papp T."/>
            <person name="Martin F.M."/>
            <person name="Miettinen O."/>
            <person name="Hibbett D.S."/>
            <person name="Nagy L.G."/>
        </authorList>
    </citation>
    <scope>NUCLEOTIDE SEQUENCE [LARGE SCALE GENOMIC DNA]</scope>
    <source>
        <strain evidence="3 4">FP101781</strain>
    </source>
</reference>
<keyword evidence="4" id="KW-1185">Reference proteome</keyword>
<dbReference type="InterPro" id="IPR036770">
    <property type="entry name" value="Ankyrin_rpt-contain_sf"/>
</dbReference>
<evidence type="ECO:0000313" key="4">
    <source>
        <dbReference type="Proteomes" id="UP000298030"/>
    </source>
</evidence>
<evidence type="ECO:0000313" key="3">
    <source>
        <dbReference type="EMBL" id="TEB27353.1"/>
    </source>
</evidence>
<evidence type="ECO:0000256" key="2">
    <source>
        <dbReference type="ARBA" id="ARBA00023043"/>
    </source>
</evidence>
<proteinExistence type="predicted"/>
<keyword evidence="1" id="KW-0677">Repeat</keyword>
<keyword evidence="2" id="KW-0040">ANK repeat</keyword>
<protein>
    <submittedName>
        <fullName evidence="3">Ankyrin</fullName>
    </submittedName>
</protein>
<dbReference type="PANTHER" id="PTHR24173:SF74">
    <property type="entry name" value="ANKYRIN REPEAT DOMAIN-CONTAINING PROTEIN 16"/>
    <property type="match status" value="1"/>
</dbReference>
<dbReference type="Pfam" id="PF12796">
    <property type="entry name" value="Ank_2"/>
    <property type="match status" value="1"/>
</dbReference>
<dbReference type="AlphaFoldDB" id="A0A4Y7SZR4"/>
<dbReference type="EMBL" id="QPFP01000040">
    <property type="protein sequence ID" value="TEB27353.1"/>
    <property type="molecule type" value="Genomic_DNA"/>
</dbReference>
<dbReference type="InterPro" id="IPR002110">
    <property type="entry name" value="Ankyrin_rpt"/>
</dbReference>
<organism evidence="3 4">
    <name type="scientific">Coprinellus micaceus</name>
    <name type="common">Glistening ink-cap mushroom</name>
    <name type="synonym">Coprinus micaceus</name>
    <dbReference type="NCBI Taxonomy" id="71717"/>
    <lineage>
        <taxon>Eukaryota</taxon>
        <taxon>Fungi</taxon>
        <taxon>Dikarya</taxon>
        <taxon>Basidiomycota</taxon>
        <taxon>Agaricomycotina</taxon>
        <taxon>Agaricomycetes</taxon>
        <taxon>Agaricomycetidae</taxon>
        <taxon>Agaricales</taxon>
        <taxon>Agaricineae</taxon>
        <taxon>Psathyrellaceae</taxon>
        <taxon>Coprinellus</taxon>
    </lineage>
</organism>
<name>A0A4Y7SZR4_COPMI</name>